<reference evidence="1" key="1">
    <citation type="submission" date="2014-11" db="EMBL/GenBank/DDBJ databases">
        <authorList>
            <person name="Amaro Gonzalez C."/>
        </authorList>
    </citation>
    <scope>NUCLEOTIDE SEQUENCE</scope>
</reference>
<accession>A0A0E9QEE0</accession>
<protein>
    <submittedName>
        <fullName evidence="1">Uncharacterized protein</fullName>
    </submittedName>
</protein>
<sequence>MIFDGMMVYFAYGGYESAGVGAARMLSLSTERERSPGFPALIC</sequence>
<proteinExistence type="predicted"/>
<organism evidence="1">
    <name type="scientific">Anguilla anguilla</name>
    <name type="common">European freshwater eel</name>
    <name type="synonym">Muraena anguilla</name>
    <dbReference type="NCBI Taxonomy" id="7936"/>
    <lineage>
        <taxon>Eukaryota</taxon>
        <taxon>Metazoa</taxon>
        <taxon>Chordata</taxon>
        <taxon>Craniata</taxon>
        <taxon>Vertebrata</taxon>
        <taxon>Euteleostomi</taxon>
        <taxon>Actinopterygii</taxon>
        <taxon>Neopterygii</taxon>
        <taxon>Teleostei</taxon>
        <taxon>Anguilliformes</taxon>
        <taxon>Anguillidae</taxon>
        <taxon>Anguilla</taxon>
    </lineage>
</organism>
<reference evidence="1" key="2">
    <citation type="journal article" date="2015" name="Fish Shellfish Immunol.">
        <title>Early steps in the European eel (Anguilla anguilla)-Vibrio vulnificus interaction in the gills: Role of the RtxA13 toxin.</title>
        <authorList>
            <person name="Callol A."/>
            <person name="Pajuelo D."/>
            <person name="Ebbesson L."/>
            <person name="Teles M."/>
            <person name="MacKenzie S."/>
            <person name="Amaro C."/>
        </authorList>
    </citation>
    <scope>NUCLEOTIDE SEQUENCE</scope>
</reference>
<dbReference type="EMBL" id="GBXM01094104">
    <property type="protein sequence ID" value="JAH14473.1"/>
    <property type="molecule type" value="Transcribed_RNA"/>
</dbReference>
<dbReference type="AlphaFoldDB" id="A0A0E9QEE0"/>
<name>A0A0E9QEE0_ANGAN</name>
<evidence type="ECO:0000313" key="1">
    <source>
        <dbReference type="EMBL" id="JAH14473.1"/>
    </source>
</evidence>